<dbReference type="Proteomes" id="UP000023152">
    <property type="component" value="Unassembled WGS sequence"/>
</dbReference>
<feature type="non-terminal residue" evidence="2">
    <location>
        <position position="225"/>
    </location>
</feature>
<dbReference type="AlphaFoldDB" id="X6NHW4"/>
<keyword evidence="1" id="KW-1133">Transmembrane helix</keyword>
<feature type="transmembrane region" description="Helical" evidence="1">
    <location>
        <begin position="33"/>
        <end position="56"/>
    </location>
</feature>
<name>X6NHW4_RETFI</name>
<sequence>MGAFTLEEKKGQDDEEEIVHVLKGKTSSCKVPWIVWALAYVITAMVGVIVMESILCSRLRVSSCSKKCSNSAEHVVYQPMPEMHKQLRPGLHLTPHIAYANVKALQRGDFNNTKNMKQILARVYQSEEMEDQTMHKQMENLHIHISAVVYSDALDSRIGEVGITLHTLYFRYAVDQIVVIEDSAITNAVAMWEIDIDISNIGPDGSWAEDPAYFGHRDGDMDEKQ</sequence>
<evidence type="ECO:0000256" key="1">
    <source>
        <dbReference type="SAM" id="Phobius"/>
    </source>
</evidence>
<gene>
    <name evidence="2" type="ORF">RFI_11644</name>
</gene>
<keyword evidence="1" id="KW-0472">Membrane</keyword>
<keyword evidence="3" id="KW-1185">Reference proteome</keyword>
<evidence type="ECO:0000313" key="3">
    <source>
        <dbReference type="Proteomes" id="UP000023152"/>
    </source>
</evidence>
<protein>
    <submittedName>
        <fullName evidence="2">Uncharacterized protein</fullName>
    </submittedName>
</protein>
<organism evidence="2 3">
    <name type="scientific">Reticulomyxa filosa</name>
    <dbReference type="NCBI Taxonomy" id="46433"/>
    <lineage>
        <taxon>Eukaryota</taxon>
        <taxon>Sar</taxon>
        <taxon>Rhizaria</taxon>
        <taxon>Retaria</taxon>
        <taxon>Foraminifera</taxon>
        <taxon>Monothalamids</taxon>
        <taxon>Reticulomyxidae</taxon>
        <taxon>Reticulomyxa</taxon>
    </lineage>
</organism>
<dbReference type="EMBL" id="ASPP01008491">
    <property type="protein sequence ID" value="ETO25493.1"/>
    <property type="molecule type" value="Genomic_DNA"/>
</dbReference>
<evidence type="ECO:0000313" key="2">
    <source>
        <dbReference type="EMBL" id="ETO25493.1"/>
    </source>
</evidence>
<accession>X6NHW4</accession>
<keyword evidence="1" id="KW-0812">Transmembrane</keyword>
<proteinExistence type="predicted"/>
<comment type="caution">
    <text evidence="2">The sequence shown here is derived from an EMBL/GenBank/DDBJ whole genome shotgun (WGS) entry which is preliminary data.</text>
</comment>
<reference evidence="2 3" key="1">
    <citation type="journal article" date="2013" name="Curr. Biol.">
        <title>The Genome of the Foraminiferan Reticulomyxa filosa.</title>
        <authorList>
            <person name="Glockner G."/>
            <person name="Hulsmann N."/>
            <person name="Schleicher M."/>
            <person name="Noegel A.A."/>
            <person name="Eichinger L."/>
            <person name="Gallinger C."/>
            <person name="Pawlowski J."/>
            <person name="Sierra R."/>
            <person name="Euteneuer U."/>
            <person name="Pillet L."/>
            <person name="Moustafa A."/>
            <person name="Platzer M."/>
            <person name="Groth M."/>
            <person name="Szafranski K."/>
            <person name="Schliwa M."/>
        </authorList>
    </citation>
    <scope>NUCLEOTIDE SEQUENCE [LARGE SCALE GENOMIC DNA]</scope>
</reference>